<comment type="caution">
    <text evidence="9">The sequence shown here is derived from an EMBL/GenBank/DDBJ whole genome shotgun (WGS) entry which is preliminary data.</text>
</comment>
<accession>A0A1S8ATI6</accession>
<feature type="transmembrane region" description="Helical" evidence="7">
    <location>
        <begin position="31"/>
        <end position="48"/>
    </location>
</feature>
<feature type="transmembrane region" description="Helical" evidence="7">
    <location>
        <begin position="6"/>
        <end position="24"/>
    </location>
</feature>
<dbReference type="EMBL" id="LWLN01000001">
    <property type="protein sequence ID" value="OLZ40035.1"/>
    <property type="molecule type" value="Genomic_DNA"/>
</dbReference>
<keyword evidence="3" id="KW-0813">Transport</keyword>
<sequence length="443" mass="45802">MATETVLVDIGLLFTAVALVGVLANRIDQSVIPFYIVAGMVLGSNVLGELPALAGSEVGIGPLTATVPEVTIAGTDLLAAVGGLALGETDFVVVGAELGIVLLLLFLGLEFNLDRLLASKDRIGKAGTVDLVVNFGIGLLFGYLVFGNALAALLTAGIVYISSSAIITKSLLDLGWIANSESEPMLGTLVYEDLFIAVYLAIASALVLGGGDIGAAAGQIAIAVGVIVGLLALVTYGTGFFQRFLEVDSNEFLVVRALGVTILVAGIAYALGVSEAVAAFFVGMAFSSTDHVHDLERLLEPLRDAFAAIFFFWIGLVTDPGLFTLSILGTIAAAVVVTTPTKLVSGYLGGRIYGLDDRRSLRVGFGMATRGEFSLIIASLALSGAGGGLAPATANAMYAFTVGYVLVMSVLGTSLMQYSSRLEPIGIALLERGRRIAPRATEE</sequence>
<dbReference type="PANTHER" id="PTHR42751:SF4">
    <property type="entry name" value="K(+)_H(+) ANTIPORTER SUBUNIT KHTU"/>
    <property type="match status" value="1"/>
</dbReference>
<evidence type="ECO:0000256" key="4">
    <source>
        <dbReference type="ARBA" id="ARBA00022692"/>
    </source>
</evidence>
<keyword evidence="10" id="KW-1185">Reference proteome</keyword>
<evidence type="ECO:0000313" key="9">
    <source>
        <dbReference type="EMBL" id="OLZ40035.1"/>
    </source>
</evidence>
<evidence type="ECO:0000256" key="5">
    <source>
        <dbReference type="ARBA" id="ARBA00022989"/>
    </source>
</evidence>
<dbReference type="Gene3D" id="1.20.1530.20">
    <property type="match status" value="1"/>
</dbReference>
<dbReference type="STRING" id="301967.A6E15_03140"/>
<dbReference type="Proteomes" id="UP000189370">
    <property type="component" value="Unassembled WGS sequence"/>
</dbReference>
<feature type="transmembrane region" description="Helical" evidence="7">
    <location>
        <begin position="253"/>
        <end position="286"/>
    </location>
</feature>
<evidence type="ECO:0000256" key="2">
    <source>
        <dbReference type="ARBA" id="ARBA00005551"/>
    </source>
</evidence>
<comment type="subcellular location">
    <subcellularLocation>
        <location evidence="1">Membrane</location>
        <topology evidence="1">Multi-pass membrane protein</topology>
    </subcellularLocation>
</comment>
<feature type="transmembrane region" description="Helical" evidence="7">
    <location>
        <begin position="189"/>
        <end position="208"/>
    </location>
</feature>
<organism evidence="9 10">
    <name type="scientific">Natrinema saccharevitans</name>
    <dbReference type="NCBI Taxonomy" id="301967"/>
    <lineage>
        <taxon>Archaea</taxon>
        <taxon>Methanobacteriati</taxon>
        <taxon>Methanobacteriota</taxon>
        <taxon>Stenosarchaea group</taxon>
        <taxon>Halobacteria</taxon>
        <taxon>Halobacteriales</taxon>
        <taxon>Natrialbaceae</taxon>
        <taxon>Natrinema</taxon>
    </lineage>
</organism>
<dbReference type="InterPro" id="IPR038770">
    <property type="entry name" value="Na+/solute_symporter_sf"/>
</dbReference>
<reference evidence="10" key="1">
    <citation type="submission" date="2016-04" db="EMBL/GenBank/DDBJ databases">
        <authorList>
            <person name="Chen S.-C."/>
            <person name="Lai M.-C."/>
        </authorList>
    </citation>
    <scope>NUCLEOTIDE SEQUENCE [LARGE SCALE GENOMIC DNA]</scope>
    <source>
        <strain evidence="10">AB14</strain>
    </source>
</reference>
<feature type="transmembrane region" description="Helical" evidence="7">
    <location>
        <begin position="373"/>
        <end position="390"/>
    </location>
</feature>
<comment type="similarity">
    <text evidence="2">Belongs to the monovalent cation:proton antiporter 2 (CPA2) transporter (TC 2.A.37) family.</text>
</comment>
<dbReference type="GO" id="GO:0015297">
    <property type="term" value="F:antiporter activity"/>
    <property type="evidence" value="ECO:0007669"/>
    <property type="project" value="InterPro"/>
</dbReference>
<evidence type="ECO:0000256" key="1">
    <source>
        <dbReference type="ARBA" id="ARBA00004141"/>
    </source>
</evidence>
<feature type="transmembrane region" description="Helical" evidence="7">
    <location>
        <begin position="306"/>
        <end position="337"/>
    </location>
</feature>
<dbReference type="GO" id="GO:1902600">
    <property type="term" value="P:proton transmembrane transport"/>
    <property type="evidence" value="ECO:0007669"/>
    <property type="project" value="InterPro"/>
</dbReference>
<dbReference type="GO" id="GO:0016020">
    <property type="term" value="C:membrane"/>
    <property type="evidence" value="ECO:0007669"/>
    <property type="project" value="UniProtKB-SubCell"/>
</dbReference>
<feature type="domain" description="Cation/H+ exchanger transmembrane" evidence="8">
    <location>
        <begin position="17"/>
        <end position="413"/>
    </location>
</feature>
<gene>
    <name evidence="9" type="ORF">A6E15_03140</name>
</gene>
<dbReference type="RefSeq" id="WP_076143580.1">
    <property type="nucleotide sequence ID" value="NZ_LWLN01000001.1"/>
</dbReference>
<evidence type="ECO:0000313" key="10">
    <source>
        <dbReference type="Proteomes" id="UP000189370"/>
    </source>
</evidence>
<evidence type="ECO:0000256" key="3">
    <source>
        <dbReference type="ARBA" id="ARBA00022448"/>
    </source>
</evidence>
<dbReference type="OrthoDB" id="12029at2157"/>
<keyword evidence="4 7" id="KW-0812">Transmembrane</keyword>
<keyword evidence="5 7" id="KW-1133">Transmembrane helix</keyword>
<keyword evidence="6 7" id="KW-0472">Membrane</keyword>
<feature type="transmembrane region" description="Helical" evidence="7">
    <location>
        <begin position="396"/>
        <end position="416"/>
    </location>
</feature>
<evidence type="ECO:0000256" key="7">
    <source>
        <dbReference type="SAM" id="Phobius"/>
    </source>
</evidence>
<feature type="transmembrane region" description="Helical" evidence="7">
    <location>
        <begin position="220"/>
        <end position="241"/>
    </location>
</feature>
<dbReference type="InterPro" id="IPR006153">
    <property type="entry name" value="Cation/H_exchanger_TM"/>
</dbReference>
<evidence type="ECO:0000259" key="8">
    <source>
        <dbReference type="Pfam" id="PF00999"/>
    </source>
</evidence>
<name>A0A1S8ATI6_9EURY</name>
<dbReference type="Pfam" id="PF00999">
    <property type="entry name" value="Na_H_Exchanger"/>
    <property type="match status" value="1"/>
</dbReference>
<feature type="transmembrane region" description="Helical" evidence="7">
    <location>
        <begin position="91"/>
        <end position="111"/>
    </location>
</feature>
<dbReference type="AlphaFoldDB" id="A0A1S8ATI6"/>
<proteinExistence type="inferred from homology"/>
<dbReference type="PANTHER" id="PTHR42751">
    <property type="entry name" value="SODIUM/HYDROGEN EXCHANGER FAMILY/TRKA DOMAIN PROTEIN"/>
    <property type="match status" value="1"/>
</dbReference>
<protein>
    <submittedName>
        <fullName evidence="9">Sodium:proton antiporter</fullName>
    </submittedName>
</protein>
<evidence type="ECO:0000256" key="6">
    <source>
        <dbReference type="ARBA" id="ARBA00023136"/>
    </source>
</evidence>